<sequence>MEEKEKFLGCFASGPAVLYEADQATKDMATEKGKLFRSYLWGKMGISDRLKKLKSDTYGKDLMIILFQFYINPLPLELQNLTEIEPYRKKEKAIGVPIIVTDENFFNKSEEGRHRFLKQSILQKLGLLAELVKRKKLDTKIEELRNDVEKILN</sequence>
<accession>A0A7K1Y8J8</accession>
<dbReference type="EMBL" id="WVHT01000002">
    <property type="protein sequence ID" value="MXV50368.1"/>
    <property type="molecule type" value="Genomic_DNA"/>
</dbReference>
<organism evidence="1 2">
    <name type="scientific">Hufsiella arboris</name>
    <dbReference type="NCBI Taxonomy" id="2695275"/>
    <lineage>
        <taxon>Bacteria</taxon>
        <taxon>Pseudomonadati</taxon>
        <taxon>Bacteroidota</taxon>
        <taxon>Sphingobacteriia</taxon>
        <taxon>Sphingobacteriales</taxon>
        <taxon>Sphingobacteriaceae</taxon>
        <taxon>Hufsiella</taxon>
    </lineage>
</organism>
<comment type="caution">
    <text evidence="1">The sequence shown here is derived from an EMBL/GenBank/DDBJ whole genome shotgun (WGS) entry which is preliminary data.</text>
</comment>
<proteinExistence type="predicted"/>
<protein>
    <submittedName>
        <fullName evidence="1">Uncharacterized protein</fullName>
    </submittedName>
</protein>
<dbReference type="RefSeq" id="WP_160843545.1">
    <property type="nucleotide sequence ID" value="NZ_WVHT01000002.1"/>
</dbReference>
<evidence type="ECO:0000313" key="1">
    <source>
        <dbReference type="EMBL" id="MXV50368.1"/>
    </source>
</evidence>
<gene>
    <name evidence="1" type="ORF">GS399_05235</name>
</gene>
<name>A0A7K1Y8J8_9SPHI</name>
<keyword evidence="2" id="KW-1185">Reference proteome</keyword>
<reference evidence="1 2" key="1">
    <citation type="submission" date="2019-11" db="EMBL/GenBank/DDBJ databases">
        <title>Pedobacter sp. HMF7647 Genome sequencing and assembly.</title>
        <authorList>
            <person name="Kang H."/>
            <person name="Kim H."/>
            <person name="Joh K."/>
        </authorList>
    </citation>
    <scope>NUCLEOTIDE SEQUENCE [LARGE SCALE GENOMIC DNA]</scope>
    <source>
        <strain evidence="1 2">HMF7647</strain>
    </source>
</reference>
<dbReference type="Proteomes" id="UP000466586">
    <property type="component" value="Unassembled WGS sequence"/>
</dbReference>
<dbReference type="AlphaFoldDB" id="A0A7K1Y8J8"/>
<evidence type="ECO:0000313" key="2">
    <source>
        <dbReference type="Proteomes" id="UP000466586"/>
    </source>
</evidence>